<name>A0AA41Y2U2_9BACT</name>
<protein>
    <submittedName>
        <fullName evidence="3">PorT family protein</fullName>
    </submittedName>
</protein>
<feature type="chain" id="PRO_5041358076" evidence="1">
    <location>
        <begin position="20"/>
        <end position="309"/>
    </location>
</feature>
<dbReference type="EMBL" id="JAPAAF010000006">
    <property type="protein sequence ID" value="MCW0482421.1"/>
    <property type="molecule type" value="Genomic_DNA"/>
</dbReference>
<dbReference type="Pfam" id="PF13568">
    <property type="entry name" value="OMP_b-brl_2"/>
    <property type="match status" value="1"/>
</dbReference>
<feature type="signal peptide" evidence="1">
    <location>
        <begin position="1"/>
        <end position="19"/>
    </location>
</feature>
<evidence type="ECO:0000259" key="2">
    <source>
        <dbReference type="Pfam" id="PF13568"/>
    </source>
</evidence>
<dbReference type="RefSeq" id="WP_282591024.1">
    <property type="nucleotide sequence ID" value="NZ_JAPAAF010000006.1"/>
</dbReference>
<keyword evidence="4" id="KW-1185">Reference proteome</keyword>
<sequence length="309" mass="34873">MKRLLFLSLILLIVVAMQAQDTTDVKVLTKKLVEVTEDAEHSEVSLLNDRINIRDNYHGDTTNIRVGRRNIEIVEGDHKTYVNIRREDRWGDDSEWRDHKRKRFNGHWSGLELGVNGLAKADYGLYGAGADEFMELDQPKSLEVNLNFIEYNISLKDERVGLVTGMGFSMNNYRFDNQLTIDKAEDGLVRPFPVAEDNFEKSKLVVSYLTVPLMLEFQVPVNGKSNQLFISGGMVGGINLGSHTKIKADNSKTKDRGSFNINPFKYAAVARVGLKDISLYATYSLAPLFKDDKGPELFPFSIGISLINF</sequence>
<evidence type="ECO:0000256" key="1">
    <source>
        <dbReference type="SAM" id="SignalP"/>
    </source>
</evidence>
<accession>A0AA41Y2U2</accession>
<evidence type="ECO:0000313" key="4">
    <source>
        <dbReference type="Proteomes" id="UP001163821"/>
    </source>
</evidence>
<keyword evidence="1" id="KW-0732">Signal</keyword>
<dbReference type="AlphaFoldDB" id="A0AA41Y2U2"/>
<gene>
    <name evidence="3" type="ORF">N2K84_06745</name>
</gene>
<dbReference type="Proteomes" id="UP001163821">
    <property type="component" value="Unassembled WGS sequence"/>
</dbReference>
<dbReference type="InterPro" id="IPR025665">
    <property type="entry name" value="Beta-barrel_OMP_2"/>
</dbReference>
<organism evidence="3 4">
    <name type="scientific">Gaoshiqia sediminis</name>
    <dbReference type="NCBI Taxonomy" id="2986998"/>
    <lineage>
        <taxon>Bacteria</taxon>
        <taxon>Pseudomonadati</taxon>
        <taxon>Bacteroidota</taxon>
        <taxon>Bacteroidia</taxon>
        <taxon>Marinilabiliales</taxon>
        <taxon>Prolixibacteraceae</taxon>
        <taxon>Gaoshiqia</taxon>
    </lineage>
</organism>
<comment type="caution">
    <text evidence="3">The sequence shown here is derived from an EMBL/GenBank/DDBJ whole genome shotgun (WGS) entry which is preliminary data.</text>
</comment>
<feature type="domain" description="Outer membrane protein beta-barrel" evidence="2">
    <location>
        <begin position="149"/>
        <end position="288"/>
    </location>
</feature>
<reference evidence="3" key="1">
    <citation type="submission" date="2022-10" db="EMBL/GenBank/DDBJ databases">
        <title>Gaoshiqiia sediminis gen. nov., sp. nov., isolated from coastal sediment.</title>
        <authorList>
            <person name="Yu W.X."/>
            <person name="Mu D.S."/>
            <person name="Du J.Z."/>
            <person name="Liang Y.Q."/>
        </authorList>
    </citation>
    <scope>NUCLEOTIDE SEQUENCE</scope>
    <source>
        <strain evidence="3">A06</strain>
    </source>
</reference>
<proteinExistence type="predicted"/>
<evidence type="ECO:0000313" key="3">
    <source>
        <dbReference type="EMBL" id="MCW0482421.1"/>
    </source>
</evidence>